<dbReference type="EMBL" id="DS268459">
    <property type="protein sequence ID" value="EFP05953.1"/>
    <property type="molecule type" value="Genomic_DNA"/>
</dbReference>
<keyword evidence="2" id="KW-0812">Transmembrane</keyword>
<evidence type="ECO:0000256" key="2">
    <source>
        <dbReference type="SAM" id="Phobius"/>
    </source>
</evidence>
<keyword evidence="2" id="KW-1133">Transmembrane helix</keyword>
<dbReference type="HOGENOM" id="CLU_889177_0_0_1"/>
<sequence length="313" mass="36453">MDTDEKTGLSPEVLGVIKKEVKAAALEFEDSAFGYAKKTVFMDFGKGGILKQEVFEAIHKEVDEKFSNSREWLMKNTEEFLSGLKDLEKEYSNMKSQQSKTTLALFIYVLLACTSGFITYNESYDSKTVMALAATAVLILPFFGWNLFQWEKSLKEIVPQCVKLESLISSNRMKRITFTHEEQMKNRMKLIAEPVWKALLRYIIFDGLFFLSIFCSNQYARNHRLDAQSDTYKTLDVACYYLASFVFLFKRSSISHLDQEWNTGRKKLQESYTEYAHVAEQTEDYFGQQRDEAARKDQEEQEDQEEKDYEIIS</sequence>
<keyword evidence="4" id="KW-1185">Reference proteome</keyword>
<reference evidence="3" key="1">
    <citation type="submission" date="2007-07" db="EMBL/GenBank/DDBJ databases">
        <title>PCAP assembly of the Caenorhabditis remanei genome.</title>
        <authorList>
            <consortium name="The Caenorhabditis remanei Sequencing Consortium"/>
            <person name="Wilson R.K."/>
        </authorList>
    </citation>
    <scope>NUCLEOTIDE SEQUENCE [LARGE SCALE GENOMIC DNA]</scope>
    <source>
        <strain evidence="3">PB4641</strain>
    </source>
</reference>
<organism evidence="4">
    <name type="scientific">Caenorhabditis remanei</name>
    <name type="common">Caenorhabditis vulgaris</name>
    <dbReference type="NCBI Taxonomy" id="31234"/>
    <lineage>
        <taxon>Eukaryota</taxon>
        <taxon>Metazoa</taxon>
        <taxon>Ecdysozoa</taxon>
        <taxon>Nematoda</taxon>
        <taxon>Chromadorea</taxon>
        <taxon>Rhabditida</taxon>
        <taxon>Rhabditina</taxon>
        <taxon>Rhabditomorpha</taxon>
        <taxon>Rhabditoidea</taxon>
        <taxon>Rhabditidae</taxon>
        <taxon>Peloderinae</taxon>
        <taxon>Caenorhabditis</taxon>
    </lineage>
</organism>
<accession>E3MN97</accession>
<protein>
    <submittedName>
        <fullName evidence="3">Uncharacterized protein</fullName>
    </submittedName>
</protein>
<evidence type="ECO:0000313" key="3">
    <source>
        <dbReference type="EMBL" id="EFP05953.1"/>
    </source>
</evidence>
<feature type="transmembrane region" description="Helical" evidence="2">
    <location>
        <begin position="130"/>
        <end position="148"/>
    </location>
</feature>
<keyword evidence="2" id="KW-0472">Membrane</keyword>
<feature type="region of interest" description="Disordered" evidence="1">
    <location>
        <begin position="288"/>
        <end position="313"/>
    </location>
</feature>
<feature type="compositionally biased region" description="Basic and acidic residues" evidence="1">
    <location>
        <begin position="289"/>
        <end position="298"/>
    </location>
</feature>
<feature type="transmembrane region" description="Helical" evidence="2">
    <location>
        <begin position="199"/>
        <end position="220"/>
    </location>
</feature>
<name>E3MN97_CAERE</name>
<feature type="compositionally biased region" description="Acidic residues" evidence="1">
    <location>
        <begin position="299"/>
        <end position="313"/>
    </location>
</feature>
<dbReference type="AlphaFoldDB" id="E3MN97"/>
<dbReference type="Proteomes" id="UP000008281">
    <property type="component" value="Unassembled WGS sequence"/>
</dbReference>
<gene>
    <name evidence="3" type="ORF">CRE_04973</name>
</gene>
<feature type="transmembrane region" description="Helical" evidence="2">
    <location>
        <begin position="101"/>
        <end position="118"/>
    </location>
</feature>
<proteinExistence type="predicted"/>
<evidence type="ECO:0000256" key="1">
    <source>
        <dbReference type="SAM" id="MobiDB-lite"/>
    </source>
</evidence>
<evidence type="ECO:0000313" key="4">
    <source>
        <dbReference type="Proteomes" id="UP000008281"/>
    </source>
</evidence>